<dbReference type="SMART" id="SM00355">
    <property type="entry name" value="ZnF_C2H2"/>
    <property type="match status" value="8"/>
</dbReference>
<feature type="domain" description="C2H2-type" evidence="13">
    <location>
        <begin position="494"/>
        <end position="523"/>
    </location>
</feature>
<dbReference type="FunFam" id="3.30.160.60:FF:000286">
    <property type="entry name" value="Zinc finger protein 770"/>
    <property type="match status" value="1"/>
</dbReference>
<sequence length="717" mass="80908">MFAPFEYVDPESPGQMVSALVAQRKDGHLCDIVFIVRGVRMAAHQNVLAISSSYFFQAQFKHSKRPHIIRLRSCAVNVFERFLDYMYTGNISLTQQSIGDLLHFADTFGVSKLKDLCSGYLQEHIDIENLFSIRHLAETFRLGDLLIRCDSYISANADRVLAESTDALKLPIEKAFGLFTQCKSVASVQTLVNFLLRWISFDLPVRQEYLRYLLACVQLNNVTNVSFFENLRPIGSRDLNELYLNTLKQNGANDDIVRALCQQDNAPSTSTSSSSLEEVLLSSIASSAKVGQRPNVPSGEIVIVDEEEDVQPACSKSVVSQPKHQCPHCDYSNCSLCRVRQHCHNVHGTEKTYECVICKYTCDYVRQYYRHMRSHFQGPPFVCQRCSHTTKRLRDAILHYTTCRLNQMPFGCNICGVGFRSKVALNAHMAKHGGGLKKNVCTVCRRDFSSRGELERHGAKHGNQRPYKCDECGYTAKYQSDMASHKRTHSGQLFRCTHEGCTYAATKRSHYQSHLRIHSACRPFVCPTCGKDFIERSHLTRHQLTHGADKPFHCHICPYSSIRRDKLKEHLKRLHKGERMQEQVEGEPMQLLLLTNNKQMERELEEEDRLLTDCSTVGMLEPPVIDSGATNLSDFSFAPFDIGNGFDLFNWNSTLSNHDPLLPQFNFQTLHSPPSSPLSVAASGFGMSGLPSPGFSVCADPQPRPVSLPSMAETLEL</sequence>
<evidence type="ECO:0000256" key="6">
    <source>
        <dbReference type="ARBA" id="ARBA00022833"/>
    </source>
</evidence>
<accession>A0A085NDS9</accession>
<evidence type="ECO:0000256" key="8">
    <source>
        <dbReference type="ARBA" id="ARBA00023125"/>
    </source>
</evidence>
<keyword evidence="10" id="KW-0539">Nucleus</keyword>
<evidence type="ECO:0000256" key="5">
    <source>
        <dbReference type="ARBA" id="ARBA00022771"/>
    </source>
</evidence>
<evidence type="ECO:0000256" key="4">
    <source>
        <dbReference type="ARBA" id="ARBA00022737"/>
    </source>
</evidence>
<dbReference type="GO" id="GO:0005634">
    <property type="term" value="C:nucleus"/>
    <property type="evidence" value="ECO:0007669"/>
    <property type="project" value="UniProtKB-SubCell"/>
</dbReference>
<dbReference type="Gene3D" id="3.30.160.60">
    <property type="entry name" value="Classic Zinc Finger"/>
    <property type="match status" value="4"/>
</dbReference>
<evidence type="ECO:0000313" key="16">
    <source>
        <dbReference type="Proteomes" id="UP000030764"/>
    </source>
</evidence>
<keyword evidence="8" id="KW-0238">DNA-binding</keyword>
<dbReference type="InterPro" id="IPR013087">
    <property type="entry name" value="Znf_C2H2_type"/>
</dbReference>
<dbReference type="OrthoDB" id="9978265at2759"/>
<reference evidence="15 16" key="1">
    <citation type="journal article" date="2014" name="Nat. Genet.">
        <title>Genome and transcriptome of the porcine whipworm Trichuris suis.</title>
        <authorList>
            <person name="Jex A.R."/>
            <person name="Nejsum P."/>
            <person name="Schwarz E.M."/>
            <person name="Hu L."/>
            <person name="Young N.D."/>
            <person name="Hall R.S."/>
            <person name="Korhonen P.K."/>
            <person name="Liao S."/>
            <person name="Thamsborg S."/>
            <person name="Xia J."/>
            <person name="Xu P."/>
            <person name="Wang S."/>
            <person name="Scheerlinck J.P."/>
            <person name="Hofmann A."/>
            <person name="Sternberg P.W."/>
            <person name="Wang J."/>
            <person name="Gasser R.B."/>
        </authorList>
    </citation>
    <scope>NUCLEOTIDE SEQUENCE [LARGE SCALE GENOMIC DNA]</scope>
    <source>
        <strain evidence="15">DCEP-RM93F</strain>
        <strain evidence="14">DCEP-RM93M</strain>
    </source>
</reference>
<dbReference type="PANTHER" id="PTHR24394">
    <property type="entry name" value="ZINC FINGER PROTEIN"/>
    <property type="match status" value="1"/>
</dbReference>
<dbReference type="InterPro" id="IPR000210">
    <property type="entry name" value="BTB/POZ_dom"/>
</dbReference>
<dbReference type="EMBL" id="KL363320">
    <property type="protein sequence ID" value="KFD47598.1"/>
    <property type="molecule type" value="Genomic_DNA"/>
</dbReference>
<evidence type="ECO:0000256" key="2">
    <source>
        <dbReference type="ARBA" id="ARBA00006991"/>
    </source>
</evidence>
<dbReference type="GO" id="GO:0003690">
    <property type="term" value="F:double-stranded DNA binding"/>
    <property type="evidence" value="ECO:0007669"/>
    <property type="project" value="UniProtKB-ARBA"/>
</dbReference>
<evidence type="ECO:0000313" key="14">
    <source>
        <dbReference type="EMBL" id="KFD47598.1"/>
    </source>
</evidence>
<dbReference type="InterPro" id="IPR011333">
    <property type="entry name" value="SKP1/BTB/POZ_sf"/>
</dbReference>
<keyword evidence="3" id="KW-0479">Metal-binding</keyword>
<dbReference type="Gene3D" id="1.25.40.420">
    <property type="match status" value="1"/>
</dbReference>
<evidence type="ECO:0000259" key="13">
    <source>
        <dbReference type="PROSITE" id="PS50157"/>
    </source>
</evidence>
<dbReference type="Proteomes" id="UP000030758">
    <property type="component" value="Unassembled WGS sequence"/>
</dbReference>
<dbReference type="SMART" id="SM00225">
    <property type="entry name" value="BTB"/>
    <property type="match status" value="1"/>
</dbReference>
<keyword evidence="6" id="KW-0862">Zinc</keyword>
<keyword evidence="16" id="KW-1185">Reference proteome</keyword>
<dbReference type="PROSITE" id="PS50097">
    <property type="entry name" value="BTB"/>
    <property type="match status" value="1"/>
</dbReference>
<evidence type="ECO:0000259" key="12">
    <source>
        <dbReference type="PROSITE" id="PS50097"/>
    </source>
</evidence>
<dbReference type="FunFam" id="3.30.160.60:FF:001370">
    <property type="entry name" value="Zinc finger protein"/>
    <property type="match status" value="1"/>
</dbReference>
<evidence type="ECO:0000256" key="10">
    <source>
        <dbReference type="ARBA" id="ARBA00023242"/>
    </source>
</evidence>
<organism evidence="15">
    <name type="scientific">Trichuris suis</name>
    <name type="common">pig whipworm</name>
    <dbReference type="NCBI Taxonomy" id="68888"/>
    <lineage>
        <taxon>Eukaryota</taxon>
        <taxon>Metazoa</taxon>
        <taxon>Ecdysozoa</taxon>
        <taxon>Nematoda</taxon>
        <taxon>Enoplea</taxon>
        <taxon>Dorylaimia</taxon>
        <taxon>Trichinellida</taxon>
        <taxon>Trichuridae</taxon>
        <taxon>Trichuris</taxon>
    </lineage>
</organism>
<feature type="domain" description="C2H2-type" evidence="13">
    <location>
        <begin position="467"/>
        <end position="494"/>
    </location>
</feature>
<evidence type="ECO:0000256" key="3">
    <source>
        <dbReference type="ARBA" id="ARBA00022723"/>
    </source>
</evidence>
<dbReference type="EMBL" id="KL367512">
    <property type="protein sequence ID" value="KFD67625.1"/>
    <property type="molecule type" value="Genomic_DNA"/>
</dbReference>
<dbReference type="PROSITE" id="PS50157">
    <property type="entry name" value="ZINC_FINGER_C2H2_2"/>
    <property type="match status" value="6"/>
</dbReference>
<keyword evidence="7" id="KW-0805">Transcription regulation</keyword>
<comment type="subcellular location">
    <subcellularLocation>
        <location evidence="1">Nucleus</location>
    </subcellularLocation>
</comment>
<dbReference type="SMART" id="SM00875">
    <property type="entry name" value="BACK"/>
    <property type="match status" value="1"/>
</dbReference>
<evidence type="ECO:0008006" key="17">
    <source>
        <dbReference type="Google" id="ProtNLM"/>
    </source>
</evidence>
<dbReference type="SUPFAM" id="SSF54695">
    <property type="entry name" value="POZ domain"/>
    <property type="match status" value="1"/>
</dbReference>
<keyword evidence="4" id="KW-0677">Repeat</keyword>
<dbReference type="AlphaFoldDB" id="A0A085NDS9"/>
<dbReference type="GO" id="GO:0000981">
    <property type="term" value="F:DNA-binding transcription factor activity, RNA polymerase II-specific"/>
    <property type="evidence" value="ECO:0007669"/>
    <property type="project" value="TreeGrafter"/>
</dbReference>
<dbReference type="GO" id="GO:0008270">
    <property type="term" value="F:zinc ion binding"/>
    <property type="evidence" value="ECO:0007669"/>
    <property type="project" value="UniProtKB-KW"/>
</dbReference>
<dbReference type="InterPro" id="IPR036236">
    <property type="entry name" value="Znf_C2H2_sf"/>
</dbReference>
<name>A0A085NDS9_9BILA</name>
<feature type="domain" description="C2H2-type" evidence="13">
    <location>
        <begin position="439"/>
        <end position="466"/>
    </location>
</feature>
<gene>
    <name evidence="14" type="ORF">M513_11517</name>
    <name evidence="15" type="ORF">M514_11517</name>
</gene>
<dbReference type="PROSITE" id="PS00028">
    <property type="entry name" value="ZINC_FINGER_C2H2_1"/>
    <property type="match status" value="4"/>
</dbReference>
<dbReference type="SUPFAM" id="SSF57667">
    <property type="entry name" value="beta-beta-alpha zinc fingers"/>
    <property type="match status" value="4"/>
</dbReference>
<evidence type="ECO:0000313" key="15">
    <source>
        <dbReference type="EMBL" id="KFD67625.1"/>
    </source>
</evidence>
<evidence type="ECO:0000256" key="7">
    <source>
        <dbReference type="ARBA" id="ARBA00023015"/>
    </source>
</evidence>
<feature type="domain" description="BTB" evidence="12">
    <location>
        <begin position="30"/>
        <end position="95"/>
    </location>
</feature>
<dbReference type="PANTHER" id="PTHR24394:SF48">
    <property type="entry name" value="ZINC FINGER PROTEIN 771"/>
    <property type="match status" value="1"/>
</dbReference>
<feature type="domain" description="C2H2-type" evidence="13">
    <location>
        <begin position="410"/>
        <end position="437"/>
    </location>
</feature>
<feature type="domain" description="C2H2-type" evidence="13">
    <location>
        <begin position="524"/>
        <end position="551"/>
    </location>
</feature>
<protein>
    <recommendedName>
        <fullName evidence="17">Zinc finger, C2H2 type</fullName>
    </recommendedName>
</protein>
<evidence type="ECO:0000256" key="9">
    <source>
        <dbReference type="ARBA" id="ARBA00023163"/>
    </source>
</evidence>
<dbReference type="InterPro" id="IPR011705">
    <property type="entry name" value="BACK"/>
</dbReference>
<keyword evidence="9" id="KW-0804">Transcription</keyword>
<comment type="similarity">
    <text evidence="2">Belongs to the krueppel C2H2-type zinc-finger protein family.</text>
</comment>
<proteinExistence type="inferred from homology"/>
<evidence type="ECO:0000256" key="11">
    <source>
        <dbReference type="PROSITE-ProRule" id="PRU00042"/>
    </source>
</evidence>
<dbReference type="Proteomes" id="UP000030764">
    <property type="component" value="Unassembled WGS sequence"/>
</dbReference>
<evidence type="ECO:0000256" key="1">
    <source>
        <dbReference type="ARBA" id="ARBA00004123"/>
    </source>
</evidence>
<feature type="domain" description="C2H2-type" evidence="13">
    <location>
        <begin position="552"/>
        <end position="580"/>
    </location>
</feature>
<dbReference type="Pfam" id="PF00096">
    <property type="entry name" value="zf-C2H2"/>
    <property type="match status" value="3"/>
</dbReference>
<dbReference type="Pfam" id="PF07707">
    <property type="entry name" value="BACK"/>
    <property type="match status" value="1"/>
</dbReference>
<keyword evidence="5 11" id="KW-0863">Zinc-finger</keyword>
<dbReference type="Gene3D" id="3.30.710.10">
    <property type="entry name" value="Potassium Channel Kv1.1, Chain A"/>
    <property type="match status" value="1"/>
</dbReference>
<dbReference type="Pfam" id="PF00651">
    <property type="entry name" value="BTB"/>
    <property type="match status" value="1"/>
</dbReference>